<feature type="domain" description="GGDEF" evidence="4">
    <location>
        <begin position="358"/>
        <end position="493"/>
    </location>
</feature>
<evidence type="ECO:0000259" key="2">
    <source>
        <dbReference type="PROSITE" id="PS50112"/>
    </source>
</evidence>
<dbReference type="InterPro" id="IPR035965">
    <property type="entry name" value="PAS-like_dom_sf"/>
</dbReference>
<dbReference type="PANTHER" id="PTHR44757">
    <property type="entry name" value="DIGUANYLATE CYCLASE DGCP"/>
    <property type="match status" value="1"/>
</dbReference>
<keyword evidence="6" id="KW-1185">Reference proteome</keyword>
<dbReference type="NCBIfam" id="TIGR00254">
    <property type="entry name" value="GGDEF"/>
    <property type="match status" value="1"/>
</dbReference>
<dbReference type="InterPro" id="IPR029787">
    <property type="entry name" value="Nucleotide_cyclase"/>
</dbReference>
<dbReference type="SUPFAM" id="SSF55785">
    <property type="entry name" value="PYP-like sensor domain (PAS domain)"/>
    <property type="match status" value="2"/>
</dbReference>
<dbReference type="EMBL" id="CP003154">
    <property type="protein sequence ID" value="AFL74485.1"/>
    <property type="molecule type" value="Genomic_DNA"/>
</dbReference>
<dbReference type="CDD" id="cd00130">
    <property type="entry name" value="PAS"/>
    <property type="match status" value="2"/>
</dbReference>
<evidence type="ECO:0000259" key="3">
    <source>
        <dbReference type="PROSITE" id="PS50113"/>
    </source>
</evidence>
<dbReference type="InterPro" id="IPR052155">
    <property type="entry name" value="Biofilm_reg_signaling"/>
</dbReference>
<dbReference type="eggNOG" id="COG2202">
    <property type="taxonomic scope" value="Bacteria"/>
</dbReference>
<dbReference type="PANTHER" id="PTHR44757:SF2">
    <property type="entry name" value="BIOFILM ARCHITECTURE MAINTENANCE PROTEIN MBAA"/>
    <property type="match status" value="1"/>
</dbReference>
<dbReference type="Gene3D" id="3.30.450.20">
    <property type="entry name" value="PAS domain"/>
    <property type="match status" value="2"/>
</dbReference>
<organism evidence="5 6">
    <name type="scientific">Thiocystis violascens (strain ATCC 17096 / DSM 198 / 6111)</name>
    <name type="common">Chromatium violascens</name>
    <dbReference type="NCBI Taxonomy" id="765911"/>
    <lineage>
        <taxon>Bacteria</taxon>
        <taxon>Pseudomonadati</taxon>
        <taxon>Pseudomonadota</taxon>
        <taxon>Gammaproteobacteria</taxon>
        <taxon>Chromatiales</taxon>
        <taxon>Chromatiaceae</taxon>
        <taxon>Thiocystis</taxon>
    </lineage>
</organism>
<dbReference type="SMART" id="SM00091">
    <property type="entry name" value="PAS"/>
    <property type="match status" value="2"/>
</dbReference>
<dbReference type="PROSITE" id="PS50112">
    <property type="entry name" value="PAS"/>
    <property type="match status" value="2"/>
</dbReference>
<gene>
    <name evidence="5" type="ordered locus">Thivi_2549</name>
</gene>
<dbReference type="Pfam" id="PF13426">
    <property type="entry name" value="PAS_9"/>
    <property type="match status" value="1"/>
</dbReference>
<dbReference type="InterPro" id="IPR000160">
    <property type="entry name" value="GGDEF_dom"/>
</dbReference>
<dbReference type="SUPFAM" id="SSF55073">
    <property type="entry name" value="Nucleotide cyclase"/>
    <property type="match status" value="1"/>
</dbReference>
<dbReference type="NCBIfam" id="TIGR00229">
    <property type="entry name" value="sensory_box"/>
    <property type="match status" value="2"/>
</dbReference>
<evidence type="ECO:0000313" key="5">
    <source>
        <dbReference type="EMBL" id="AFL74485.1"/>
    </source>
</evidence>
<dbReference type="OrthoDB" id="8553030at2"/>
<dbReference type="SMART" id="SM00267">
    <property type="entry name" value="GGDEF"/>
    <property type="match status" value="1"/>
</dbReference>
<reference evidence="5 6" key="1">
    <citation type="submission" date="2012-06" db="EMBL/GenBank/DDBJ databases">
        <title>Complete sequence of Thiocystis violascens DSM 198.</title>
        <authorList>
            <consortium name="US DOE Joint Genome Institute"/>
            <person name="Lucas S."/>
            <person name="Han J."/>
            <person name="Lapidus A."/>
            <person name="Cheng J.-F."/>
            <person name="Goodwin L."/>
            <person name="Pitluck S."/>
            <person name="Peters L."/>
            <person name="Ovchinnikova G."/>
            <person name="Teshima H."/>
            <person name="Detter J.C."/>
            <person name="Han C."/>
            <person name="Tapia R."/>
            <person name="Land M."/>
            <person name="Hauser L."/>
            <person name="Kyrpides N."/>
            <person name="Ivanova N."/>
            <person name="Pagani I."/>
            <person name="Vogl K."/>
            <person name="Liu Z."/>
            <person name="Frigaard N.-U."/>
            <person name="Bryant D."/>
            <person name="Woyke T."/>
        </authorList>
    </citation>
    <scope>NUCLEOTIDE SEQUENCE [LARGE SCALE GENOMIC DNA]</scope>
    <source>
        <strain evidence="6">ATCC 17096 / DSM 198 / 6111</strain>
    </source>
</reference>
<feature type="domain" description="PAC" evidence="3">
    <location>
        <begin position="145"/>
        <end position="197"/>
    </location>
</feature>
<proteinExistence type="predicted"/>
<dbReference type="PROSITE" id="PS50113">
    <property type="entry name" value="PAC"/>
    <property type="match status" value="2"/>
</dbReference>
<protein>
    <submittedName>
        <fullName evidence="5">PAS domain S-box/diguanylate cyclase (GGDEF) domain-containing protein</fullName>
    </submittedName>
</protein>
<dbReference type="eggNOG" id="COG2199">
    <property type="taxonomic scope" value="Bacteria"/>
</dbReference>
<dbReference type="InterPro" id="IPR043128">
    <property type="entry name" value="Rev_trsase/Diguanyl_cyclase"/>
</dbReference>
<feature type="domain" description="PAS" evidence="2">
    <location>
        <begin position="198"/>
        <end position="270"/>
    </location>
</feature>
<dbReference type="RefSeq" id="WP_014778929.1">
    <property type="nucleotide sequence ID" value="NC_018012.1"/>
</dbReference>
<keyword evidence="1" id="KW-0175">Coiled coil</keyword>
<feature type="domain" description="PAC" evidence="3">
    <location>
        <begin position="274"/>
        <end position="326"/>
    </location>
</feature>
<dbReference type="Gene3D" id="3.30.70.270">
    <property type="match status" value="1"/>
</dbReference>
<dbReference type="Pfam" id="PF08447">
    <property type="entry name" value="PAS_3"/>
    <property type="match status" value="1"/>
</dbReference>
<accession>I3YBW7</accession>
<feature type="domain" description="PAS" evidence="2">
    <location>
        <begin position="72"/>
        <end position="129"/>
    </location>
</feature>
<dbReference type="Proteomes" id="UP000006062">
    <property type="component" value="Chromosome"/>
</dbReference>
<dbReference type="InterPro" id="IPR001610">
    <property type="entry name" value="PAC"/>
</dbReference>
<sequence length="493" mass="55685">MPPPDDSSPVSEPDPDLRHRAETRLATQANPGMDAFMSETAERLVHELRAHQLELEMQNEELRHTQDALEWSRARYFDLYDLAPVGYLTLSGAGLIQETNLAAATLLGTSRSSLVGLPLTQFILPADQDIYYRCRRQRRAAGERKSCELRLRQASGQQVWGFLEIGLAPETQGDQPLWRLILIDISARKHTEQVLMDTKKRLRRVAEIAELTFWEWDTHTNEVFFPSEWWQQTGYSLDELPHRLEGWAALLHPEDRVRILDALDRFVEAHAAPCEMQYRLRCRDGFYRWFVARLEATLDAQGALERVLLVHQDVTRRKAAEDRAIHLAQHDPLTGLPSRALLDQLANHMLASARRAGGQLAVLFFDLDHFKAVNDTYGHPVGDQLLQGFAIRLLDAFRAEDLIARLGGDEFIVVLANVRDREDVASAARGAIADLTPPYPIAGLELQCLPSLGISLFPQDGDTIDALIQRADAAMYQAKQISPGRYQFATESS</sequence>
<name>I3YBW7_THIV6</name>
<dbReference type="InterPro" id="IPR000700">
    <property type="entry name" value="PAS-assoc_C"/>
</dbReference>
<dbReference type="STRING" id="765911.Thivi_2549"/>
<dbReference type="SMART" id="SM00086">
    <property type="entry name" value="PAC"/>
    <property type="match status" value="2"/>
</dbReference>
<dbReference type="InterPro" id="IPR000014">
    <property type="entry name" value="PAS"/>
</dbReference>
<dbReference type="AlphaFoldDB" id="I3YBW7"/>
<dbReference type="Pfam" id="PF00990">
    <property type="entry name" value="GGDEF"/>
    <property type="match status" value="1"/>
</dbReference>
<dbReference type="InterPro" id="IPR013655">
    <property type="entry name" value="PAS_fold_3"/>
</dbReference>
<feature type="coiled-coil region" evidence="1">
    <location>
        <begin position="41"/>
        <end position="68"/>
    </location>
</feature>
<dbReference type="CDD" id="cd01949">
    <property type="entry name" value="GGDEF"/>
    <property type="match status" value="1"/>
</dbReference>
<evidence type="ECO:0000313" key="6">
    <source>
        <dbReference type="Proteomes" id="UP000006062"/>
    </source>
</evidence>
<dbReference type="PROSITE" id="PS50887">
    <property type="entry name" value="GGDEF"/>
    <property type="match status" value="1"/>
</dbReference>
<evidence type="ECO:0000256" key="1">
    <source>
        <dbReference type="SAM" id="Coils"/>
    </source>
</evidence>
<dbReference type="HOGENOM" id="CLU_000445_11_4_6"/>
<dbReference type="KEGG" id="tvi:Thivi_2549"/>
<evidence type="ECO:0000259" key="4">
    <source>
        <dbReference type="PROSITE" id="PS50887"/>
    </source>
</evidence>